<evidence type="ECO:0000313" key="1">
    <source>
        <dbReference type="EMBL" id="EDM14464.1"/>
    </source>
</evidence>
<accession>A6IX36</accession>
<dbReference type="EMBL" id="CH473971">
    <property type="protein sequence ID" value="EDM14464.1"/>
    <property type="molecule type" value="Genomic_DNA"/>
</dbReference>
<reference evidence="2" key="1">
    <citation type="submission" date="2005-09" db="EMBL/GenBank/DDBJ databases">
        <authorList>
            <person name="Mural R.J."/>
            <person name="Li P.W."/>
            <person name="Adams M.D."/>
            <person name="Amanatides P.G."/>
            <person name="Baden-Tillson H."/>
            <person name="Barnstead M."/>
            <person name="Chin S.H."/>
            <person name="Dew I."/>
            <person name="Evans C.A."/>
            <person name="Ferriera S."/>
            <person name="Flanigan M."/>
            <person name="Fosler C."/>
            <person name="Glodek A."/>
            <person name="Gu Z."/>
            <person name="Holt R.A."/>
            <person name="Jennings D."/>
            <person name="Kraft C.L."/>
            <person name="Lu F."/>
            <person name="Nguyen T."/>
            <person name="Nusskern D.R."/>
            <person name="Pfannkoch C.M."/>
            <person name="Sitter C."/>
            <person name="Sutton G.G."/>
            <person name="Venter J.C."/>
            <person name="Wang Z."/>
            <person name="Woodage T."/>
            <person name="Zheng X.H."/>
            <person name="Zhong F."/>
        </authorList>
    </citation>
    <scope>NUCLEOTIDE SEQUENCE [LARGE SCALE GENOMIC DNA]</scope>
    <source>
        <strain>BN</strain>
        <strain evidence="2">Sprague-Dawley</strain>
    </source>
</reference>
<name>A6IX36_RAT</name>
<sequence length="81" mass="9610">MWARALSYNCKLHDRGPCSIHHTHLIHTEIFRERSCIFNSLIFPSLFYKYSLSSYHCRQQAGLQDRTINNEGFMEQQSETD</sequence>
<evidence type="ECO:0000313" key="2">
    <source>
        <dbReference type="Proteomes" id="UP000234681"/>
    </source>
</evidence>
<protein>
    <submittedName>
        <fullName evidence="1">RCG46909</fullName>
    </submittedName>
</protein>
<proteinExistence type="predicted"/>
<organism evidence="1 2">
    <name type="scientific">Rattus norvegicus</name>
    <name type="common">Rat</name>
    <dbReference type="NCBI Taxonomy" id="10116"/>
    <lineage>
        <taxon>Eukaryota</taxon>
        <taxon>Metazoa</taxon>
        <taxon>Chordata</taxon>
        <taxon>Craniata</taxon>
        <taxon>Vertebrata</taxon>
        <taxon>Euteleostomi</taxon>
        <taxon>Mammalia</taxon>
        <taxon>Eutheria</taxon>
        <taxon>Euarchontoglires</taxon>
        <taxon>Glires</taxon>
        <taxon>Rodentia</taxon>
        <taxon>Myomorpha</taxon>
        <taxon>Muroidea</taxon>
        <taxon>Muridae</taxon>
        <taxon>Murinae</taxon>
        <taxon>Rattus</taxon>
    </lineage>
</organism>
<dbReference type="AlphaFoldDB" id="A6IX36"/>
<gene>
    <name evidence="1" type="ORF">rCG_46909</name>
</gene>
<dbReference type="Proteomes" id="UP000234681">
    <property type="component" value="Chromosome 18"/>
</dbReference>